<dbReference type="EMBL" id="CP002160">
    <property type="protein sequence ID" value="ADL50538.1"/>
    <property type="molecule type" value="Genomic_DNA"/>
</dbReference>
<sequence length="213" mass="25020">MARVKAVFDADILIHLLKTKSIEFALETLGCIYISDYVYENEIKKDTKEGREIEKLKNSQKIKVLEYGKLTDLQKNVYWETYKLLENEAINKGERITASFSKAHSIYYYMSDDNKASSHIKSLAAVDIVNYCDILFLHLFIFGKSKIDELRKSYDHFINLYEKDKIPRILKNKGKLCTFEEMMQVTHSKFHKCENLMKLLDNIKKNVEVINNK</sequence>
<proteinExistence type="predicted"/>
<organism evidence="1 2">
    <name type="scientific">Clostridium cellulovorans (strain ATCC 35296 / DSM 3052 / OCM 3 / 743B)</name>
    <dbReference type="NCBI Taxonomy" id="573061"/>
    <lineage>
        <taxon>Bacteria</taxon>
        <taxon>Bacillati</taxon>
        <taxon>Bacillota</taxon>
        <taxon>Clostridia</taxon>
        <taxon>Eubacteriales</taxon>
        <taxon>Clostridiaceae</taxon>
        <taxon>Clostridium</taxon>
    </lineage>
</organism>
<dbReference type="RefSeq" id="WP_010073143.1">
    <property type="nucleotide sequence ID" value="NC_014393.1"/>
</dbReference>
<dbReference type="AlphaFoldDB" id="D9SSE1"/>
<reference evidence="1 2" key="1">
    <citation type="submission" date="2010-08" db="EMBL/GenBank/DDBJ databases">
        <title>Complete sequence of Clostridium cellulovorans 743B.</title>
        <authorList>
            <consortium name="US DOE Joint Genome Institute"/>
            <person name="Lucas S."/>
            <person name="Copeland A."/>
            <person name="Lapidus A."/>
            <person name="Cheng J.-F."/>
            <person name="Bruce D."/>
            <person name="Goodwin L."/>
            <person name="Pitluck S."/>
            <person name="Chertkov O."/>
            <person name="Detter J.C."/>
            <person name="Han C."/>
            <person name="Tapia R."/>
            <person name="Land M."/>
            <person name="Hauser L."/>
            <person name="Chang Y.-J."/>
            <person name="Jeffries C."/>
            <person name="Kyrpides N."/>
            <person name="Ivanova N."/>
            <person name="Mikhailova N."/>
            <person name="Hemme C.L."/>
            <person name="Woyke T."/>
        </authorList>
    </citation>
    <scope>NUCLEOTIDE SEQUENCE [LARGE SCALE GENOMIC DNA]</scope>
    <source>
        <strain evidence="2">ATCC 35296 / DSM 3052 / OCM 3 / 743B</strain>
    </source>
</reference>
<accession>D9SSE1</accession>
<dbReference type="Proteomes" id="UP000002730">
    <property type="component" value="Chromosome"/>
</dbReference>
<dbReference type="STRING" id="573061.Clocel_0768"/>
<evidence type="ECO:0000313" key="1">
    <source>
        <dbReference type="EMBL" id="ADL50538.1"/>
    </source>
</evidence>
<evidence type="ECO:0000313" key="2">
    <source>
        <dbReference type="Proteomes" id="UP000002730"/>
    </source>
</evidence>
<dbReference type="HOGENOM" id="CLU_1292543_0_0_9"/>
<dbReference type="OrthoDB" id="1951092at2"/>
<gene>
    <name evidence="1" type="ordered locus">Clocel_0768</name>
</gene>
<name>D9SSE1_CLOC7</name>
<dbReference type="KEGG" id="ccb:Clocel_0768"/>
<protein>
    <recommendedName>
        <fullName evidence="3">PIN domain-containing protein</fullName>
    </recommendedName>
</protein>
<keyword evidence="2" id="KW-1185">Reference proteome</keyword>
<evidence type="ECO:0008006" key="3">
    <source>
        <dbReference type="Google" id="ProtNLM"/>
    </source>
</evidence>